<evidence type="ECO:0000313" key="1">
    <source>
        <dbReference type="EMBL" id="JAH10231.1"/>
    </source>
</evidence>
<organism evidence="1">
    <name type="scientific">Anguilla anguilla</name>
    <name type="common">European freshwater eel</name>
    <name type="synonym">Muraena anguilla</name>
    <dbReference type="NCBI Taxonomy" id="7936"/>
    <lineage>
        <taxon>Eukaryota</taxon>
        <taxon>Metazoa</taxon>
        <taxon>Chordata</taxon>
        <taxon>Craniata</taxon>
        <taxon>Vertebrata</taxon>
        <taxon>Euteleostomi</taxon>
        <taxon>Actinopterygii</taxon>
        <taxon>Neopterygii</taxon>
        <taxon>Teleostei</taxon>
        <taxon>Anguilliformes</taxon>
        <taxon>Anguillidae</taxon>
        <taxon>Anguilla</taxon>
    </lineage>
</organism>
<accession>A0A0E9Q044</accession>
<protein>
    <submittedName>
        <fullName evidence="1">Uncharacterized protein</fullName>
    </submittedName>
</protein>
<proteinExistence type="predicted"/>
<dbReference type="EMBL" id="GBXM01098346">
    <property type="protein sequence ID" value="JAH10231.1"/>
    <property type="molecule type" value="Transcribed_RNA"/>
</dbReference>
<name>A0A0E9Q044_ANGAN</name>
<reference evidence="1" key="1">
    <citation type="submission" date="2014-11" db="EMBL/GenBank/DDBJ databases">
        <authorList>
            <person name="Amaro Gonzalez C."/>
        </authorList>
    </citation>
    <scope>NUCLEOTIDE SEQUENCE</scope>
</reference>
<reference evidence="1" key="2">
    <citation type="journal article" date="2015" name="Fish Shellfish Immunol.">
        <title>Early steps in the European eel (Anguilla anguilla)-Vibrio vulnificus interaction in the gills: Role of the RtxA13 toxin.</title>
        <authorList>
            <person name="Callol A."/>
            <person name="Pajuelo D."/>
            <person name="Ebbesson L."/>
            <person name="Teles M."/>
            <person name="MacKenzie S."/>
            <person name="Amaro C."/>
        </authorList>
    </citation>
    <scope>NUCLEOTIDE SEQUENCE</scope>
</reference>
<dbReference type="AlphaFoldDB" id="A0A0E9Q044"/>
<sequence>MTRVTKVSHFLLRPLNLSPSKESGSVFL</sequence>